<dbReference type="Proteomes" id="UP000246464">
    <property type="component" value="Chromosome 8"/>
</dbReference>
<keyword evidence="2" id="KW-1185">Reference proteome</keyword>
<sequence>MARHTAGLEKHVDNATAPVIKKVEQERRWRGGEGGLGILKFLDVSQRVSS</sequence>
<evidence type="ECO:0000313" key="1">
    <source>
        <dbReference type="EMBL" id="AWP05909.1"/>
    </source>
</evidence>
<accession>A0A2U9BQT2</accession>
<dbReference type="AlphaFoldDB" id="A0A2U9BQT2"/>
<evidence type="ECO:0000313" key="2">
    <source>
        <dbReference type="Proteomes" id="UP000246464"/>
    </source>
</evidence>
<organism evidence="1 2">
    <name type="scientific">Scophthalmus maximus</name>
    <name type="common">Turbot</name>
    <name type="synonym">Psetta maxima</name>
    <dbReference type="NCBI Taxonomy" id="52904"/>
    <lineage>
        <taxon>Eukaryota</taxon>
        <taxon>Metazoa</taxon>
        <taxon>Chordata</taxon>
        <taxon>Craniata</taxon>
        <taxon>Vertebrata</taxon>
        <taxon>Euteleostomi</taxon>
        <taxon>Actinopterygii</taxon>
        <taxon>Neopterygii</taxon>
        <taxon>Teleostei</taxon>
        <taxon>Neoteleostei</taxon>
        <taxon>Acanthomorphata</taxon>
        <taxon>Carangaria</taxon>
        <taxon>Pleuronectiformes</taxon>
        <taxon>Pleuronectoidei</taxon>
        <taxon>Scophthalmidae</taxon>
        <taxon>Scophthalmus</taxon>
    </lineage>
</organism>
<reference evidence="1 2" key="1">
    <citation type="submission" date="2017-12" db="EMBL/GenBank/DDBJ databases">
        <title>Integrating genomic resources of turbot (Scophthalmus maximus) in depth evaluation of genetic and physical mapping variation across individuals.</title>
        <authorList>
            <person name="Martinez P."/>
        </authorList>
    </citation>
    <scope>NUCLEOTIDE SEQUENCE [LARGE SCALE GENOMIC DNA]</scope>
</reference>
<name>A0A2U9BQT2_SCOMX</name>
<dbReference type="EMBL" id="CP026250">
    <property type="protein sequence ID" value="AWP05909.1"/>
    <property type="molecule type" value="Genomic_DNA"/>
</dbReference>
<protein>
    <submittedName>
        <fullName evidence="1">Uncharacterized protein</fullName>
    </submittedName>
</protein>
<gene>
    <name evidence="1" type="ORF">SMAX5B_007284</name>
</gene>
<proteinExistence type="predicted"/>